<evidence type="ECO:0000313" key="1">
    <source>
        <dbReference type="EMBL" id="GAI19160.1"/>
    </source>
</evidence>
<name>X1MWU8_9ZZZZ</name>
<dbReference type="AlphaFoldDB" id="X1MWU8"/>
<accession>X1MWU8</accession>
<feature type="non-terminal residue" evidence="1">
    <location>
        <position position="1"/>
    </location>
</feature>
<dbReference type="EMBL" id="BARV01020980">
    <property type="protein sequence ID" value="GAI19160.1"/>
    <property type="molecule type" value="Genomic_DNA"/>
</dbReference>
<protein>
    <submittedName>
        <fullName evidence="1">Uncharacterized protein</fullName>
    </submittedName>
</protein>
<proteinExistence type="predicted"/>
<reference evidence="1" key="1">
    <citation type="journal article" date="2014" name="Front. Microbiol.">
        <title>High frequency of phylogenetically diverse reductive dehalogenase-homologous genes in deep subseafloor sedimentary metagenomes.</title>
        <authorList>
            <person name="Kawai M."/>
            <person name="Futagami T."/>
            <person name="Toyoda A."/>
            <person name="Takaki Y."/>
            <person name="Nishi S."/>
            <person name="Hori S."/>
            <person name="Arai W."/>
            <person name="Tsubouchi T."/>
            <person name="Morono Y."/>
            <person name="Uchiyama I."/>
            <person name="Ito T."/>
            <person name="Fujiyama A."/>
            <person name="Inagaki F."/>
            <person name="Takami H."/>
        </authorList>
    </citation>
    <scope>NUCLEOTIDE SEQUENCE</scope>
    <source>
        <strain evidence="1">Expedition CK06-06</strain>
    </source>
</reference>
<organism evidence="1">
    <name type="scientific">marine sediment metagenome</name>
    <dbReference type="NCBI Taxonomy" id="412755"/>
    <lineage>
        <taxon>unclassified sequences</taxon>
        <taxon>metagenomes</taxon>
        <taxon>ecological metagenomes</taxon>
    </lineage>
</organism>
<sequence>DDDQLRETVARRGYETAMKYFTTTVRAKAFIDTLEELM</sequence>
<comment type="caution">
    <text evidence="1">The sequence shown here is derived from an EMBL/GenBank/DDBJ whole genome shotgun (WGS) entry which is preliminary data.</text>
</comment>
<gene>
    <name evidence="1" type="ORF">S06H3_34872</name>
</gene>